<dbReference type="AlphaFoldDB" id="A0AAV4CSN7"/>
<evidence type="ECO:0000313" key="2">
    <source>
        <dbReference type="Proteomes" id="UP000735302"/>
    </source>
</evidence>
<accession>A0AAV4CSN7</accession>
<dbReference type="Proteomes" id="UP000735302">
    <property type="component" value="Unassembled WGS sequence"/>
</dbReference>
<evidence type="ECO:0000313" key="1">
    <source>
        <dbReference type="EMBL" id="GFO34901.1"/>
    </source>
</evidence>
<protein>
    <submittedName>
        <fullName evidence="1">Amine oxidase</fullName>
    </submittedName>
</protein>
<dbReference type="PANTHER" id="PTHR31424">
    <property type="entry name" value="PROTEIN CBG23806"/>
    <property type="match status" value="1"/>
</dbReference>
<comment type="caution">
    <text evidence="1">The sequence shown here is derived from an EMBL/GenBank/DDBJ whole genome shotgun (WGS) entry which is preliminary data.</text>
</comment>
<name>A0AAV4CSN7_9GAST</name>
<gene>
    <name evidence="1" type="ORF">PoB_006140600</name>
</gene>
<dbReference type="EMBL" id="BLXT01006948">
    <property type="protein sequence ID" value="GFO34901.1"/>
    <property type="molecule type" value="Genomic_DNA"/>
</dbReference>
<organism evidence="1 2">
    <name type="scientific">Plakobranchus ocellatus</name>
    <dbReference type="NCBI Taxonomy" id="259542"/>
    <lineage>
        <taxon>Eukaryota</taxon>
        <taxon>Metazoa</taxon>
        <taxon>Spiralia</taxon>
        <taxon>Lophotrochozoa</taxon>
        <taxon>Mollusca</taxon>
        <taxon>Gastropoda</taxon>
        <taxon>Heterobranchia</taxon>
        <taxon>Euthyneura</taxon>
        <taxon>Panpulmonata</taxon>
        <taxon>Sacoglossa</taxon>
        <taxon>Placobranchoidea</taxon>
        <taxon>Plakobranchidae</taxon>
        <taxon>Plakobranchus</taxon>
    </lineage>
</organism>
<proteinExistence type="predicted"/>
<sequence>MYGLSGPQGTYPCLWCLKPRRAMHQPNDLCQLRSLESLLANNKSFMQLGEGEKKDVAKFYNSLHAPMAGIALDRVSPPYLHILLGIVLKHHKLLENAAHDLDKKIASQPNEFLFPLGILLKRYGSQWREAQELEEKLMFEEDCLAFSETQEDILSDIDKYTQHIHKIEQLISFLVHKDLKLRVGPVASSLDTVLNKPRITAQAYHSRSFVGNHCHKHLHSSVYRDLTQIIVTQTQACTLNPLIVDEAFTLQLVFNNLNDTFSKVHNFLSHTKPITASSLPTIKEALDTYMQTCQPQIVLTGIFTTTHRNLESLTGIYASINKYAWINHITP</sequence>
<reference evidence="1 2" key="1">
    <citation type="journal article" date="2021" name="Elife">
        <title>Chloroplast acquisition without the gene transfer in kleptoplastic sea slugs, Plakobranchus ocellatus.</title>
        <authorList>
            <person name="Maeda T."/>
            <person name="Takahashi S."/>
            <person name="Yoshida T."/>
            <person name="Shimamura S."/>
            <person name="Takaki Y."/>
            <person name="Nagai Y."/>
            <person name="Toyoda A."/>
            <person name="Suzuki Y."/>
            <person name="Arimoto A."/>
            <person name="Ishii H."/>
            <person name="Satoh N."/>
            <person name="Nishiyama T."/>
            <person name="Hasebe M."/>
            <person name="Maruyama T."/>
            <person name="Minagawa J."/>
            <person name="Obokata J."/>
            <person name="Shigenobu S."/>
        </authorList>
    </citation>
    <scope>NUCLEOTIDE SEQUENCE [LARGE SCALE GENOMIC DNA]</scope>
</reference>
<keyword evidence="2" id="KW-1185">Reference proteome</keyword>